<dbReference type="Gene3D" id="1.10.150.870">
    <property type="match status" value="1"/>
</dbReference>
<feature type="non-terminal residue" evidence="3">
    <location>
        <position position="1"/>
    </location>
</feature>
<dbReference type="Pfam" id="PF17657">
    <property type="entry name" value="DNA_pol3_finger"/>
    <property type="match status" value="1"/>
</dbReference>
<evidence type="ECO:0000313" key="3">
    <source>
        <dbReference type="EMBL" id="GAG04719.1"/>
    </source>
</evidence>
<organism evidence="3">
    <name type="scientific">marine sediment metagenome</name>
    <dbReference type="NCBI Taxonomy" id="412755"/>
    <lineage>
        <taxon>unclassified sequences</taxon>
        <taxon>metagenomes</taxon>
        <taxon>ecological metagenomes</taxon>
    </lineage>
</organism>
<dbReference type="PANTHER" id="PTHR32294:SF0">
    <property type="entry name" value="DNA POLYMERASE III SUBUNIT ALPHA"/>
    <property type="match status" value="1"/>
</dbReference>
<dbReference type="InterPro" id="IPR040982">
    <property type="entry name" value="DNA_pol3_finger"/>
</dbReference>
<evidence type="ECO:0000259" key="1">
    <source>
        <dbReference type="Pfam" id="PF14579"/>
    </source>
</evidence>
<evidence type="ECO:0000259" key="2">
    <source>
        <dbReference type="Pfam" id="PF17657"/>
    </source>
</evidence>
<evidence type="ECO:0008006" key="4">
    <source>
        <dbReference type="Google" id="ProtNLM"/>
    </source>
</evidence>
<proteinExistence type="predicted"/>
<dbReference type="InterPro" id="IPR029460">
    <property type="entry name" value="DNAPol_HHH"/>
</dbReference>
<accession>X0UG39</accession>
<dbReference type="GO" id="GO:0006260">
    <property type="term" value="P:DNA replication"/>
    <property type="evidence" value="ECO:0007669"/>
    <property type="project" value="InterPro"/>
</dbReference>
<gene>
    <name evidence="3" type="ORF">S01H1_34574</name>
</gene>
<dbReference type="GO" id="GO:0008408">
    <property type="term" value="F:3'-5' exonuclease activity"/>
    <property type="evidence" value="ECO:0007669"/>
    <property type="project" value="InterPro"/>
</dbReference>
<comment type="caution">
    <text evidence="3">The sequence shown here is derived from an EMBL/GenBank/DDBJ whole genome shotgun (WGS) entry which is preliminary data.</text>
</comment>
<sequence length="272" mass="30362">SSGMRRYIKELKPGSFSDIAAMVALYRPGPMEQIPTFIRAKQGVAPIHYPHPILKEILEETYGVIVYQEQVIFIAQALAGYSLGQADIFRKAMGKKIPAVMKKEERNFIAGAKKNGISPELAQEVFSLIEPFAGYAFNKAHSVSYGLIAYRTAYLKANYPIEYMVALLDTYSDNMEKVRSAIAECRRLGIKVLPPDISKSHASFAIEKDDENNLAIRFGLASIKNVGFSPIEHILSGRDSEGDFKSIEDFCYRTDLRNINKKVLESLIKVGA</sequence>
<feature type="domain" description="DNA polymerase helix-hairpin-helix motif" evidence="1">
    <location>
        <begin position="189"/>
        <end position="272"/>
    </location>
</feature>
<feature type="domain" description="DNA polymerase III alpha subunit finger" evidence="2">
    <location>
        <begin position="1"/>
        <end position="116"/>
    </location>
</feature>
<reference evidence="3" key="1">
    <citation type="journal article" date="2014" name="Front. Microbiol.">
        <title>High frequency of phylogenetically diverse reductive dehalogenase-homologous genes in deep subseafloor sedimentary metagenomes.</title>
        <authorList>
            <person name="Kawai M."/>
            <person name="Futagami T."/>
            <person name="Toyoda A."/>
            <person name="Takaki Y."/>
            <person name="Nishi S."/>
            <person name="Hori S."/>
            <person name="Arai W."/>
            <person name="Tsubouchi T."/>
            <person name="Morono Y."/>
            <person name="Uchiyama I."/>
            <person name="Ito T."/>
            <person name="Fujiyama A."/>
            <person name="Inagaki F."/>
            <person name="Takami H."/>
        </authorList>
    </citation>
    <scope>NUCLEOTIDE SEQUENCE</scope>
    <source>
        <strain evidence="3">Expedition CK06-06</strain>
    </source>
</reference>
<protein>
    <recommendedName>
        <fullName evidence="4">DNA polymerase III alpha subunit finger domain-containing protein</fullName>
    </recommendedName>
</protein>
<feature type="non-terminal residue" evidence="3">
    <location>
        <position position="272"/>
    </location>
</feature>
<dbReference type="AlphaFoldDB" id="X0UG39"/>
<name>X0UG39_9ZZZZ</name>
<dbReference type="InterPro" id="IPR004805">
    <property type="entry name" value="DnaE2/DnaE/PolC"/>
</dbReference>
<dbReference type="EMBL" id="BARS01021534">
    <property type="protein sequence ID" value="GAG04719.1"/>
    <property type="molecule type" value="Genomic_DNA"/>
</dbReference>
<dbReference type="PANTHER" id="PTHR32294">
    <property type="entry name" value="DNA POLYMERASE III SUBUNIT ALPHA"/>
    <property type="match status" value="1"/>
</dbReference>
<dbReference type="Pfam" id="PF14579">
    <property type="entry name" value="HHH_6"/>
    <property type="match status" value="1"/>
</dbReference>